<proteinExistence type="predicted"/>
<reference evidence="4 5" key="1">
    <citation type="submission" date="2020-10" db="EMBL/GenBank/DDBJ databases">
        <title>Streptomyces ferrugineus complate genome analysis.</title>
        <authorList>
            <person name="Anwar N."/>
        </authorList>
    </citation>
    <scope>NUCLEOTIDE SEQUENCE [LARGE SCALE GENOMIC DNA]</scope>
    <source>
        <strain evidence="4 5">CCTCC AA2014009</strain>
    </source>
</reference>
<dbReference type="AlphaFoldDB" id="A0A7M2SUZ4"/>
<keyword evidence="2" id="KW-0378">Hydrolase</keyword>
<feature type="domain" description="Nudix hydrolase" evidence="3">
    <location>
        <begin position="19"/>
        <end position="149"/>
    </location>
</feature>
<evidence type="ECO:0000256" key="1">
    <source>
        <dbReference type="ARBA" id="ARBA00001946"/>
    </source>
</evidence>
<comment type="cofactor">
    <cofactor evidence="1">
        <name>Mg(2+)</name>
        <dbReference type="ChEBI" id="CHEBI:18420"/>
    </cofactor>
</comment>
<accession>A0A7M2SUZ4</accession>
<dbReference type="GO" id="GO:0016787">
    <property type="term" value="F:hydrolase activity"/>
    <property type="evidence" value="ECO:0007669"/>
    <property type="project" value="UniProtKB-KW"/>
</dbReference>
<evidence type="ECO:0000256" key="2">
    <source>
        <dbReference type="ARBA" id="ARBA00022801"/>
    </source>
</evidence>
<evidence type="ECO:0000313" key="5">
    <source>
        <dbReference type="Proteomes" id="UP000594205"/>
    </source>
</evidence>
<dbReference type="EMBL" id="CP063373">
    <property type="protein sequence ID" value="QOV40176.1"/>
    <property type="molecule type" value="Genomic_DNA"/>
</dbReference>
<organism evidence="4 5">
    <name type="scientific">Streptomyces ferrugineus</name>
    <dbReference type="NCBI Taxonomy" id="1413221"/>
    <lineage>
        <taxon>Bacteria</taxon>
        <taxon>Bacillati</taxon>
        <taxon>Actinomycetota</taxon>
        <taxon>Actinomycetes</taxon>
        <taxon>Kitasatosporales</taxon>
        <taxon>Streptomycetaceae</taxon>
        <taxon>Streptomyces</taxon>
    </lineage>
</organism>
<evidence type="ECO:0000259" key="3">
    <source>
        <dbReference type="PROSITE" id="PS51462"/>
    </source>
</evidence>
<dbReference type="SUPFAM" id="SSF55811">
    <property type="entry name" value="Nudix"/>
    <property type="match status" value="1"/>
</dbReference>
<dbReference type="PANTHER" id="PTHR43046:SF2">
    <property type="entry name" value="8-OXO-DGTP DIPHOSPHATASE-RELATED"/>
    <property type="match status" value="1"/>
</dbReference>
<protein>
    <submittedName>
        <fullName evidence="4">NUDIX domain-containing protein</fullName>
    </submittedName>
</protein>
<sequence>MPEETRDEEARDWFQDPPPRRVGALALITRGTQVLMVSRPYRAAVSEWGLPGGSAAANELPRRALSRLLAERLTLRATAGRMVIVDHVPEQPGQHREGTNYVYRVDIPDDVEPAVTKAGGLGEARWVERANVGDLAVDHALRRIEHCLLGVPLYSDDLAA</sequence>
<evidence type="ECO:0000313" key="4">
    <source>
        <dbReference type="EMBL" id="QOV40176.1"/>
    </source>
</evidence>
<dbReference type="Gene3D" id="3.90.79.10">
    <property type="entry name" value="Nucleoside Triphosphate Pyrophosphohydrolase"/>
    <property type="match status" value="1"/>
</dbReference>
<dbReference type="Pfam" id="PF00293">
    <property type="entry name" value="NUDIX"/>
    <property type="match status" value="1"/>
</dbReference>
<dbReference type="RefSeq" id="WP_194048763.1">
    <property type="nucleotide sequence ID" value="NZ_CP063373.1"/>
</dbReference>
<dbReference type="KEGG" id="sfeu:IM697_18305"/>
<dbReference type="PROSITE" id="PS51462">
    <property type="entry name" value="NUDIX"/>
    <property type="match status" value="1"/>
</dbReference>
<dbReference type="PANTHER" id="PTHR43046">
    <property type="entry name" value="GDP-MANNOSE MANNOSYL HYDROLASE"/>
    <property type="match status" value="1"/>
</dbReference>
<dbReference type="InterPro" id="IPR015797">
    <property type="entry name" value="NUDIX_hydrolase-like_dom_sf"/>
</dbReference>
<dbReference type="Proteomes" id="UP000594205">
    <property type="component" value="Chromosome"/>
</dbReference>
<dbReference type="InterPro" id="IPR000086">
    <property type="entry name" value="NUDIX_hydrolase_dom"/>
</dbReference>
<gene>
    <name evidence="4" type="ORF">IM697_18305</name>
</gene>
<keyword evidence="5" id="KW-1185">Reference proteome</keyword>
<name>A0A7M2SUZ4_9ACTN</name>